<evidence type="ECO:0000259" key="10">
    <source>
        <dbReference type="Pfam" id="PF01979"/>
    </source>
</evidence>
<dbReference type="GO" id="GO:0005737">
    <property type="term" value="C:cytoplasm"/>
    <property type="evidence" value="ECO:0007669"/>
    <property type="project" value="TreeGrafter"/>
</dbReference>
<keyword evidence="12" id="KW-1185">Reference proteome</keyword>
<comment type="catalytic activity">
    <reaction evidence="1">
        <text>(S)-allantoin + H2O = allantoate + H(+)</text>
        <dbReference type="Rhea" id="RHEA:17029"/>
        <dbReference type="ChEBI" id="CHEBI:15377"/>
        <dbReference type="ChEBI" id="CHEBI:15378"/>
        <dbReference type="ChEBI" id="CHEBI:15678"/>
        <dbReference type="ChEBI" id="CHEBI:17536"/>
        <dbReference type="EC" id="3.5.2.5"/>
    </reaction>
</comment>
<evidence type="ECO:0000256" key="5">
    <source>
        <dbReference type="ARBA" id="ARBA00011881"/>
    </source>
</evidence>
<keyword evidence="7" id="KW-0479">Metal-binding</keyword>
<evidence type="ECO:0000313" key="12">
    <source>
        <dbReference type="Proteomes" id="UP000054302"/>
    </source>
</evidence>
<dbReference type="EMBL" id="KN847520">
    <property type="protein sequence ID" value="KIV96184.1"/>
    <property type="molecule type" value="Genomic_DNA"/>
</dbReference>
<comment type="cofactor">
    <cofactor evidence="2">
        <name>Zn(2+)</name>
        <dbReference type="ChEBI" id="CHEBI:29105"/>
    </cofactor>
</comment>
<dbReference type="HOGENOM" id="CLU_015572_4_0_1"/>
<feature type="domain" description="Amidohydrolase-related" evidence="10">
    <location>
        <begin position="461"/>
        <end position="534"/>
    </location>
</feature>
<dbReference type="OrthoDB" id="10258955at2759"/>
<reference evidence="11 12" key="1">
    <citation type="submission" date="2015-01" db="EMBL/GenBank/DDBJ databases">
        <title>The Genome Sequence of Exophiala mesophila CBS40295.</title>
        <authorList>
            <consortium name="The Broad Institute Genomics Platform"/>
            <person name="Cuomo C."/>
            <person name="de Hoog S."/>
            <person name="Gorbushina A."/>
            <person name="Stielow B."/>
            <person name="Teixiera M."/>
            <person name="Abouelleil A."/>
            <person name="Chapman S.B."/>
            <person name="Priest M."/>
            <person name="Young S.K."/>
            <person name="Wortman J."/>
            <person name="Nusbaum C."/>
            <person name="Birren B."/>
        </authorList>
    </citation>
    <scope>NUCLEOTIDE SEQUENCE [LARGE SCALE GENOMIC DNA]</scope>
    <source>
        <strain evidence="11 12">CBS 40295</strain>
    </source>
</reference>
<evidence type="ECO:0000256" key="4">
    <source>
        <dbReference type="ARBA" id="ARBA00010368"/>
    </source>
</evidence>
<evidence type="ECO:0000256" key="9">
    <source>
        <dbReference type="ARBA" id="ARBA00022833"/>
    </source>
</evidence>
<keyword evidence="9" id="KW-0862">Zinc</keyword>
<dbReference type="AlphaFoldDB" id="A0A0D1ZQD3"/>
<dbReference type="Pfam" id="PF01979">
    <property type="entry name" value="Amidohydro_1"/>
    <property type="match status" value="2"/>
</dbReference>
<evidence type="ECO:0000256" key="6">
    <source>
        <dbReference type="ARBA" id="ARBA00012863"/>
    </source>
</evidence>
<dbReference type="FunFam" id="3.20.20.140:FF:000032">
    <property type="entry name" value="Allantoinase Dal1"/>
    <property type="match status" value="1"/>
</dbReference>
<evidence type="ECO:0000256" key="1">
    <source>
        <dbReference type="ARBA" id="ARBA00001756"/>
    </source>
</evidence>
<evidence type="ECO:0000256" key="3">
    <source>
        <dbReference type="ARBA" id="ARBA00004968"/>
    </source>
</evidence>
<sequence length="619" mass="67337">MAPSIFQHLSEGITASHSTLVLVSTHVVLPDEVHPATIVICQPRGRIAAIYRSIVPQSFFPKDTTYIDYHDLVLMPGLVDTHVHLNEPGRTSSEGFYTGTQAAASGGITTVVDMPLNSIPATTSLKALGTKVQAAQGKCWVDVGFLGGIVPGNTAEMKPMIRAGIRGFKGFLIDSGVPEFPQVLPSDISNALEEISSEPTMLMFHAEMLPKPNSEGQLSEKTSDSPYLYPISARDQSYVYSEFLHSRPPSFETRAVGELISLAKTHPLVPIHVAHVSTAEVIPIIKAAQDQGVNISAETCFHYLSLSAEEVPVRDTRYKAEPPIREATNKAKLWSSLLKPTDPEKSMVYPHASSTLSLPSPLRRQPISMIVSDHSPCAPSDKLLPSYIPPHSEPPAYHDDVIKAANGDFFHAWGGISSLGLGLSVILTELHKQSGRVPQRERDAGVTDPPPSLDESILLQLSHWMSANPARLVGLEHQKGRLQVGFDGDVLVLDPHRYWTVEGADMKFKHKMSPYQGRSLRGRVLETWVRGQRVFDLQGPNGGFGDSPPQGTLLLEPRIAHQEDEGGGCVCRRPTSLECCSPQNCDSGALFTGDQHWPSLSTLVHQAVGICCGVNRISI</sequence>
<dbReference type="InterPro" id="IPR006680">
    <property type="entry name" value="Amidohydro-rel"/>
</dbReference>
<dbReference type="PROSITE" id="PS01137">
    <property type="entry name" value="TATD_1"/>
    <property type="match status" value="1"/>
</dbReference>
<proteinExistence type="inferred from homology"/>
<dbReference type="PANTHER" id="PTHR43668">
    <property type="entry name" value="ALLANTOINASE"/>
    <property type="match status" value="1"/>
</dbReference>
<dbReference type="RefSeq" id="XP_016227758.1">
    <property type="nucleotide sequence ID" value="XM_016364109.1"/>
</dbReference>
<feature type="domain" description="Amidohydrolase-related" evidence="10">
    <location>
        <begin position="73"/>
        <end position="206"/>
    </location>
</feature>
<dbReference type="GO" id="GO:0006145">
    <property type="term" value="P:purine nucleobase catabolic process"/>
    <property type="evidence" value="ECO:0007669"/>
    <property type="project" value="TreeGrafter"/>
</dbReference>
<accession>A0A0D1ZQD3</accession>
<dbReference type="Proteomes" id="UP000054302">
    <property type="component" value="Unassembled WGS sequence"/>
</dbReference>
<evidence type="ECO:0000313" key="11">
    <source>
        <dbReference type="EMBL" id="KIV96184.1"/>
    </source>
</evidence>
<dbReference type="GO" id="GO:0046872">
    <property type="term" value="F:metal ion binding"/>
    <property type="evidence" value="ECO:0007669"/>
    <property type="project" value="UniProtKB-KW"/>
</dbReference>
<dbReference type="GO" id="GO:0004038">
    <property type="term" value="F:allantoinase activity"/>
    <property type="evidence" value="ECO:0007669"/>
    <property type="project" value="UniProtKB-EC"/>
</dbReference>
<dbReference type="PANTHER" id="PTHR43668:SF2">
    <property type="entry name" value="ALLANTOINASE"/>
    <property type="match status" value="1"/>
</dbReference>
<comment type="similarity">
    <text evidence="4">Belongs to the metallo-dependent hydrolases superfamily. Allantoinase family.</text>
</comment>
<evidence type="ECO:0000256" key="2">
    <source>
        <dbReference type="ARBA" id="ARBA00001947"/>
    </source>
</evidence>
<evidence type="ECO:0000256" key="8">
    <source>
        <dbReference type="ARBA" id="ARBA00022801"/>
    </source>
</evidence>
<dbReference type="Gene3D" id="3.20.20.140">
    <property type="entry name" value="Metal-dependent hydrolases"/>
    <property type="match status" value="1"/>
</dbReference>
<dbReference type="SUPFAM" id="SSF51556">
    <property type="entry name" value="Metallo-dependent hydrolases"/>
    <property type="match status" value="1"/>
</dbReference>
<evidence type="ECO:0000256" key="7">
    <source>
        <dbReference type="ARBA" id="ARBA00022723"/>
    </source>
</evidence>
<gene>
    <name evidence="11" type="ORF">PV10_00081</name>
</gene>
<organism evidence="11 12">
    <name type="scientific">Exophiala mesophila</name>
    <name type="common">Black yeast-like fungus</name>
    <dbReference type="NCBI Taxonomy" id="212818"/>
    <lineage>
        <taxon>Eukaryota</taxon>
        <taxon>Fungi</taxon>
        <taxon>Dikarya</taxon>
        <taxon>Ascomycota</taxon>
        <taxon>Pezizomycotina</taxon>
        <taxon>Eurotiomycetes</taxon>
        <taxon>Chaetothyriomycetidae</taxon>
        <taxon>Chaetothyriales</taxon>
        <taxon>Herpotrichiellaceae</taxon>
        <taxon>Exophiala</taxon>
    </lineage>
</organism>
<comment type="pathway">
    <text evidence="3">Nitrogen metabolism; (S)-allantoin degradation; allantoate from (S)-allantoin: step 1/1.</text>
</comment>
<dbReference type="InterPro" id="IPR032466">
    <property type="entry name" value="Metal_Hydrolase"/>
</dbReference>
<dbReference type="STRING" id="212818.A0A0D1ZQD3"/>
<dbReference type="VEuPathDB" id="FungiDB:PV10_00081"/>
<dbReference type="InterPro" id="IPR018228">
    <property type="entry name" value="DNase_TatD-rel_CS"/>
</dbReference>
<dbReference type="InterPro" id="IPR050138">
    <property type="entry name" value="DHOase/Allantoinase_Hydrolase"/>
</dbReference>
<comment type="subunit">
    <text evidence="5">Homotetramer.</text>
</comment>
<dbReference type="SUPFAM" id="SSF51338">
    <property type="entry name" value="Composite domain of metallo-dependent hydrolases"/>
    <property type="match status" value="1"/>
</dbReference>
<name>A0A0D1ZQD3_EXOME</name>
<dbReference type="EC" id="3.5.2.5" evidence="6"/>
<dbReference type="InterPro" id="IPR011059">
    <property type="entry name" value="Metal-dep_hydrolase_composite"/>
</dbReference>
<dbReference type="GeneID" id="27317926"/>
<protein>
    <recommendedName>
        <fullName evidence="6">allantoinase</fullName>
        <ecNumber evidence="6">3.5.2.5</ecNumber>
    </recommendedName>
</protein>
<keyword evidence="8" id="KW-0378">Hydrolase</keyword>